<dbReference type="EnsemblMetazoa" id="PPA06847.1">
    <property type="protein sequence ID" value="PPA06847.1"/>
    <property type="gene ID" value="WBGene00096401"/>
</dbReference>
<sequence length="90" mass="10562">MNNTARKDYGANYITVKVAHADGSEVHFLIKKSIKMKWMKEDFAKRTKKSWHFLVFLTEEFERVKNDDTAITLQLRDGARILVYENEHSG</sequence>
<proteinExistence type="predicted"/>
<dbReference type="CDD" id="cd01763">
    <property type="entry name" value="Ubl_SUMO_like"/>
    <property type="match status" value="1"/>
</dbReference>
<keyword evidence="2" id="KW-1185">Reference proteome</keyword>
<reference evidence="2" key="1">
    <citation type="journal article" date="2008" name="Nat. Genet.">
        <title>The Pristionchus pacificus genome provides a unique perspective on nematode lifestyle and parasitism.</title>
        <authorList>
            <person name="Dieterich C."/>
            <person name="Clifton S.W."/>
            <person name="Schuster L.N."/>
            <person name="Chinwalla A."/>
            <person name="Delehaunty K."/>
            <person name="Dinkelacker I."/>
            <person name="Fulton L."/>
            <person name="Fulton R."/>
            <person name="Godfrey J."/>
            <person name="Minx P."/>
            <person name="Mitreva M."/>
            <person name="Roeseler W."/>
            <person name="Tian H."/>
            <person name="Witte H."/>
            <person name="Yang S.P."/>
            <person name="Wilson R.K."/>
            <person name="Sommer R.J."/>
        </authorList>
    </citation>
    <scope>NUCLEOTIDE SEQUENCE [LARGE SCALE GENOMIC DNA]</scope>
    <source>
        <strain evidence="2">PS312</strain>
    </source>
</reference>
<dbReference type="Gene3D" id="3.10.20.90">
    <property type="entry name" value="Phosphatidylinositol 3-kinase Catalytic Subunit, Chain A, domain 1"/>
    <property type="match status" value="1"/>
</dbReference>
<name>A0A2A6BD82_PRIPA</name>
<dbReference type="AlphaFoldDB" id="A0A2A6BD82"/>
<accession>A0A2A6BD82</accession>
<accession>A0A8R1U700</accession>
<dbReference type="GO" id="GO:0016925">
    <property type="term" value="P:protein sumoylation"/>
    <property type="evidence" value="ECO:0000318"/>
    <property type="project" value="GO_Central"/>
</dbReference>
<reference evidence="1" key="2">
    <citation type="submission" date="2022-06" db="UniProtKB">
        <authorList>
            <consortium name="EnsemblMetazoa"/>
        </authorList>
    </citation>
    <scope>IDENTIFICATION</scope>
    <source>
        <strain evidence="1">PS312</strain>
    </source>
</reference>
<dbReference type="GO" id="GO:0044389">
    <property type="term" value="F:ubiquitin-like protein ligase binding"/>
    <property type="evidence" value="ECO:0000318"/>
    <property type="project" value="GO_Central"/>
</dbReference>
<evidence type="ECO:0000313" key="1">
    <source>
        <dbReference type="EnsemblMetazoa" id="PPA06847.1"/>
    </source>
</evidence>
<protein>
    <submittedName>
        <fullName evidence="1">Uncharacterized protein</fullName>
    </submittedName>
</protein>
<evidence type="ECO:0000313" key="2">
    <source>
        <dbReference type="Proteomes" id="UP000005239"/>
    </source>
</evidence>
<dbReference type="GO" id="GO:0005634">
    <property type="term" value="C:nucleus"/>
    <property type="evidence" value="ECO:0000318"/>
    <property type="project" value="GO_Central"/>
</dbReference>
<dbReference type="GO" id="GO:0031386">
    <property type="term" value="F:protein tag activity"/>
    <property type="evidence" value="ECO:0000318"/>
    <property type="project" value="GO_Central"/>
</dbReference>
<gene>
    <name evidence="1" type="primary">WBGene00096401</name>
</gene>
<dbReference type="SUPFAM" id="SSF54236">
    <property type="entry name" value="Ubiquitin-like"/>
    <property type="match status" value="1"/>
</dbReference>
<organism evidence="1 2">
    <name type="scientific">Pristionchus pacificus</name>
    <name type="common">Parasitic nematode worm</name>
    <dbReference type="NCBI Taxonomy" id="54126"/>
    <lineage>
        <taxon>Eukaryota</taxon>
        <taxon>Metazoa</taxon>
        <taxon>Ecdysozoa</taxon>
        <taxon>Nematoda</taxon>
        <taxon>Chromadorea</taxon>
        <taxon>Rhabditida</taxon>
        <taxon>Rhabditina</taxon>
        <taxon>Diplogasteromorpha</taxon>
        <taxon>Diplogasteroidea</taxon>
        <taxon>Neodiplogasteridae</taxon>
        <taxon>Pristionchus</taxon>
    </lineage>
</organism>
<dbReference type="InterPro" id="IPR029071">
    <property type="entry name" value="Ubiquitin-like_domsf"/>
</dbReference>
<dbReference type="Proteomes" id="UP000005239">
    <property type="component" value="Unassembled WGS sequence"/>
</dbReference>